<protein>
    <recommendedName>
        <fullName evidence="1">peptidylprolyl isomerase</fullName>
        <ecNumber evidence="1">5.2.1.8</ecNumber>
    </recommendedName>
</protein>
<reference evidence="5 6" key="1">
    <citation type="submission" date="2024-03" db="EMBL/GenBank/DDBJ databases">
        <authorList>
            <person name="Gkanogiannis A."/>
            <person name="Becerra Lopez-Lavalle L."/>
        </authorList>
    </citation>
    <scope>NUCLEOTIDE SEQUENCE [LARGE SCALE GENOMIC DNA]</scope>
</reference>
<dbReference type="InterPro" id="IPR001179">
    <property type="entry name" value="PPIase_FKBP_dom"/>
</dbReference>
<keyword evidence="1" id="KW-0697">Rotamase</keyword>
<dbReference type="PANTHER" id="PTHR47598">
    <property type="entry name" value="PEPTIDYL-PROLYL CIS-TRANS ISOMERASE FKBP17-2, CHLOROPLASTIC"/>
    <property type="match status" value="1"/>
</dbReference>
<keyword evidence="1" id="KW-0413">Isomerase</keyword>
<feature type="transmembrane region" description="Helical" evidence="3">
    <location>
        <begin position="135"/>
        <end position="153"/>
    </location>
</feature>
<feature type="domain" description="PPIase FKBP-type" evidence="4">
    <location>
        <begin position="200"/>
        <end position="298"/>
    </location>
</feature>
<gene>
    <name evidence="5" type="ORF">CITCOLO1_LOCUS3801</name>
</gene>
<keyword evidence="3" id="KW-1133">Transmembrane helix</keyword>
<evidence type="ECO:0000313" key="6">
    <source>
        <dbReference type="Proteomes" id="UP001642487"/>
    </source>
</evidence>
<dbReference type="PANTHER" id="PTHR47598:SF1">
    <property type="entry name" value="PEPTIDYL-PROLYL CIS-TRANS ISOMERASE FKBP17-2, CHLOROPLASTIC"/>
    <property type="match status" value="1"/>
</dbReference>
<proteinExistence type="predicted"/>
<comment type="catalytic activity">
    <reaction evidence="1">
        <text>[protein]-peptidylproline (omega=180) = [protein]-peptidylproline (omega=0)</text>
        <dbReference type="Rhea" id="RHEA:16237"/>
        <dbReference type="Rhea" id="RHEA-COMP:10747"/>
        <dbReference type="Rhea" id="RHEA-COMP:10748"/>
        <dbReference type="ChEBI" id="CHEBI:83833"/>
        <dbReference type="ChEBI" id="CHEBI:83834"/>
        <dbReference type="EC" id="5.2.1.8"/>
    </reaction>
</comment>
<evidence type="ECO:0000256" key="2">
    <source>
        <dbReference type="SAM" id="MobiDB-lite"/>
    </source>
</evidence>
<dbReference type="SUPFAM" id="SSF54534">
    <property type="entry name" value="FKBP-like"/>
    <property type="match status" value="1"/>
</dbReference>
<keyword evidence="6" id="KW-1185">Reference proteome</keyword>
<dbReference type="EC" id="5.2.1.8" evidence="1"/>
<feature type="transmembrane region" description="Helical" evidence="3">
    <location>
        <begin position="21"/>
        <end position="38"/>
    </location>
</feature>
<feature type="region of interest" description="Disordered" evidence="2">
    <location>
        <begin position="73"/>
        <end position="120"/>
    </location>
</feature>
<evidence type="ECO:0000256" key="3">
    <source>
        <dbReference type="SAM" id="Phobius"/>
    </source>
</evidence>
<keyword evidence="3" id="KW-0472">Membrane</keyword>
<evidence type="ECO:0000256" key="1">
    <source>
        <dbReference type="PROSITE-ProRule" id="PRU00277"/>
    </source>
</evidence>
<dbReference type="InterPro" id="IPR053111">
    <property type="entry name" value="Chloro_FKBP-type_PPIase"/>
</dbReference>
<evidence type="ECO:0000313" key="5">
    <source>
        <dbReference type="EMBL" id="CAK9312123.1"/>
    </source>
</evidence>
<dbReference type="Gene3D" id="3.10.50.40">
    <property type="match status" value="1"/>
</dbReference>
<keyword evidence="3" id="KW-0812">Transmembrane</keyword>
<accession>A0ABP0XVE0</accession>
<dbReference type="InterPro" id="IPR046357">
    <property type="entry name" value="PPIase_dom_sf"/>
</dbReference>
<organism evidence="5 6">
    <name type="scientific">Citrullus colocynthis</name>
    <name type="common">colocynth</name>
    <dbReference type="NCBI Taxonomy" id="252529"/>
    <lineage>
        <taxon>Eukaryota</taxon>
        <taxon>Viridiplantae</taxon>
        <taxon>Streptophyta</taxon>
        <taxon>Embryophyta</taxon>
        <taxon>Tracheophyta</taxon>
        <taxon>Spermatophyta</taxon>
        <taxon>Magnoliopsida</taxon>
        <taxon>eudicotyledons</taxon>
        <taxon>Gunneridae</taxon>
        <taxon>Pentapetalae</taxon>
        <taxon>rosids</taxon>
        <taxon>fabids</taxon>
        <taxon>Cucurbitales</taxon>
        <taxon>Cucurbitaceae</taxon>
        <taxon>Benincaseae</taxon>
        <taxon>Citrullus</taxon>
    </lineage>
</organism>
<dbReference type="PROSITE" id="PS50059">
    <property type="entry name" value="FKBP_PPIASE"/>
    <property type="match status" value="1"/>
</dbReference>
<evidence type="ECO:0000259" key="4">
    <source>
        <dbReference type="PROSITE" id="PS50059"/>
    </source>
</evidence>
<dbReference type="EMBL" id="OZ021744">
    <property type="protein sequence ID" value="CAK9312123.1"/>
    <property type="molecule type" value="Genomic_DNA"/>
</dbReference>
<feature type="compositionally biased region" description="Pro residues" evidence="2">
    <location>
        <begin position="80"/>
        <end position="94"/>
    </location>
</feature>
<name>A0ABP0XVE0_9ROSI</name>
<dbReference type="Pfam" id="PF00254">
    <property type="entry name" value="FKBP_C"/>
    <property type="match status" value="1"/>
</dbReference>
<dbReference type="Proteomes" id="UP001642487">
    <property type="component" value="Chromosome 10"/>
</dbReference>
<feature type="transmembrane region" description="Helical" evidence="3">
    <location>
        <begin position="44"/>
        <end position="62"/>
    </location>
</feature>
<sequence>MRSHHLNITKRDKVADKDNHPILLSFSIIIVILTSCWLLQILSIYLLVVVIMASLFGSTAFLSHSLTRTYHLASSQTPSPSTPPSQPPQTPSPSPSLSTSSSEQLKPAPSKVEQQRPTTNVDSTDWIASTLTRRFGLGAGLAWAAFLAVGVVSEQIKTRLEVSQEEANTRNVEKEEEVVLPNGIRYFELRVGGGATPRTGDLVVIDLKGKVQGSDEVFVNTFEKESKPLALVMGSRPYSKGMCEGLEYVLRSMKSGGRRRVIIPSSLGFGEKGADLGNGVQIPPFATLEYVVEIDKVSIAPA</sequence>